<dbReference type="AlphaFoldDB" id="A0A0U1MCK7"/>
<reference evidence="2 3" key="1">
    <citation type="submission" date="2015-04" db="EMBL/GenBank/DDBJ databases">
        <authorList>
            <person name="Syromyatnikov M.Y."/>
            <person name="Popov V.N."/>
        </authorList>
    </citation>
    <scope>NUCLEOTIDE SEQUENCE [LARGE SCALE GENOMIC DNA]</scope>
    <source>
        <strain evidence="2">WF-38-12</strain>
    </source>
</reference>
<feature type="compositionally biased region" description="Acidic residues" evidence="1">
    <location>
        <begin position="257"/>
        <end position="276"/>
    </location>
</feature>
<accession>A0A0U1MCK7</accession>
<dbReference type="Proteomes" id="UP000054383">
    <property type="component" value="Unassembled WGS sequence"/>
</dbReference>
<keyword evidence="3" id="KW-1185">Reference proteome</keyword>
<name>A0A0U1MCK7_TALIS</name>
<sequence length="317" mass="36331">MKIKNQRPHIGLTQHSYRRKEISVKPEAKENKPVEFQDPKFTVTFLIQNKNGQWHPPTGVPGFEATISWYKSLYSFSDLLDLWRPTYEPLRILCNKYGDPRFAARRLKKDGPLALSDNALESGILEDFLKLLLLDKDIKTSKIPQYLLVLYWEYPGEQVEQDADLTEGDDHDNVISDHHDISRKRTRVSRKRIREPSPAEITPHIKTEPISPGNHSNQRARHFRRPFWATSPTPEPTPANNELEALPSRTEPLIENTNEDELVTSEELGNDDEEDHADQASSLGDSMQAKIADNDESDVPAANTRRKHGITVPKKQF</sequence>
<feature type="compositionally biased region" description="Basic residues" evidence="1">
    <location>
        <begin position="181"/>
        <end position="193"/>
    </location>
</feature>
<organism evidence="2 3">
    <name type="scientific">Talaromyces islandicus</name>
    <name type="common">Penicillium islandicum</name>
    <dbReference type="NCBI Taxonomy" id="28573"/>
    <lineage>
        <taxon>Eukaryota</taxon>
        <taxon>Fungi</taxon>
        <taxon>Dikarya</taxon>
        <taxon>Ascomycota</taxon>
        <taxon>Pezizomycotina</taxon>
        <taxon>Eurotiomycetes</taxon>
        <taxon>Eurotiomycetidae</taxon>
        <taxon>Eurotiales</taxon>
        <taxon>Trichocomaceae</taxon>
        <taxon>Talaromyces</taxon>
        <taxon>Talaromyces sect. Islandici</taxon>
    </lineage>
</organism>
<protein>
    <submittedName>
        <fullName evidence="2">Uncharacterized protein</fullName>
    </submittedName>
</protein>
<evidence type="ECO:0000313" key="2">
    <source>
        <dbReference type="EMBL" id="CRG92851.1"/>
    </source>
</evidence>
<feature type="region of interest" description="Disordered" evidence="1">
    <location>
        <begin position="167"/>
        <end position="317"/>
    </location>
</feature>
<proteinExistence type="predicted"/>
<gene>
    <name evidence="2" type="ORF">PISL3812_09922</name>
</gene>
<feature type="compositionally biased region" description="Basic and acidic residues" evidence="1">
    <location>
        <begin position="171"/>
        <end position="180"/>
    </location>
</feature>
<dbReference type="EMBL" id="CVMT01000021">
    <property type="protein sequence ID" value="CRG92851.1"/>
    <property type="molecule type" value="Genomic_DNA"/>
</dbReference>
<evidence type="ECO:0000256" key="1">
    <source>
        <dbReference type="SAM" id="MobiDB-lite"/>
    </source>
</evidence>
<dbReference type="OrthoDB" id="4230831at2759"/>
<evidence type="ECO:0000313" key="3">
    <source>
        <dbReference type="Proteomes" id="UP000054383"/>
    </source>
</evidence>